<keyword evidence="2" id="KW-0460">Magnesium</keyword>
<evidence type="ECO:0000256" key="1">
    <source>
        <dbReference type="ARBA" id="ARBA00022723"/>
    </source>
</evidence>
<protein>
    <submittedName>
        <fullName evidence="4">Uncharacterized protein</fullName>
    </submittedName>
</protein>
<dbReference type="InterPro" id="IPR006439">
    <property type="entry name" value="HAD-SF_hydro_IA"/>
</dbReference>
<dbReference type="Pfam" id="PF13419">
    <property type="entry name" value="HAD_2"/>
    <property type="match status" value="1"/>
</dbReference>
<keyword evidence="3" id="KW-0119">Carbohydrate metabolism</keyword>
<gene>
    <name evidence="4" type="ORF">F3Y22_tig00111402pilonHSYRG01109</name>
</gene>
<dbReference type="GO" id="GO:0046872">
    <property type="term" value="F:metal ion binding"/>
    <property type="evidence" value="ECO:0007669"/>
    <property type="project" value="UniProtKB-KW"/>
</dbReference>
<evidence type="ECO:0000313" key="5">
    <source>
        <dbReference type="Proteomes" id="UP000436088"/>
    </source>
</evidence>
<evidence type="ECO:0000313" key="4">
    <source>
        <dbReference type="EMBL" id="KAE8679267.1"/>
    </source>
</evidence>
<dbReference type="InterPro" id="IPR036412">
    <property type="entry name" value="HAD-like_sf"/>
</dbReference>
<name>A0A6A2YKS1_HIBSY</name>
<evidence type="ECO:0000256" key="2">
    <source>
        <dbReference type="ARBA" id="ARBA00022842"/>
    </source>
</evidence>
<dbReference type="PANTHER" id="PTHR46193">
    <property type="entry name" value="6-PHOSPHOGLUCONATE PHOSPHATASE"/>
    <property type="match status" value="1"/>
</dbReference>
<dbReference type="Gene3D" id="3.40.50.1000">
    <property type="entry name" value="HAD superfamily/HAD-like"/>
    <property type="match status" value="1"/>
</dbReference>
<dbReference type="InterPro" id="IPR051600">
    <property type="entry name" value="Beta-PGM-like"/>
</dbReference>
<proteinExistence type="predicted"/>
<dbReference type="AlphaFoldDB" id="A0A6A2YKS1"/>
<dbReference type="EMBL" id="VEPZ02001331">
    <property type="protein sequence ID" value="KAE8679267.1"/>
    <property type="molecule type" value="Genomic_DNA"/>
</dbReference>
<dbReference type="NCBIfam" id="TIGR01509">
    <property type="entry name" value="HAD-SF-IA-v3"/>
    <property type="match status" value="1"/>
</dbReference>
<dbReference type="GO" id="GO:0003824">
    <property type="term" value="F:catalytic activity"/>
    <property type="evidence" value="ECO:0007669"/>
    <property type="project" value="UniProtKB-ARBA"/>
</dbReference>
<dbReference type="CDD" id="cd07505">
    <property type="entry name" value="HAD_BPGM-like"/>
    <property type="match status" value="1"/>
</dbReference>
<evidence type="ECO:0000256" key="3">
    <source>
        <dbReference type="ARBA" id="ARBA00023277"/>
    </source>
</evidence>
<keyword evidence="5" id="KW-1185">Reference proteome</keyword>
<organism evidence="4 5">
    <name type="scientific">Hibiscus syriacus</name>
    <name type="common">Rose of Sharon</name>
    <dbReference type="NCBI Taxonomy" id="106335"/>
    <lineage>
        <taxon>Eukaryota</taxon>
        <taxon>Viridiplantae</taxon>
        <taxon>Streptophyta</taxon>
        <taxon>Embryophyta</taxon>
        <taxon>Tracheophyta</taxon>
        <taxon>Spermatophyta</taxon>
        <taxon>Magnoliopsida</taxon>
        <taxon>eudicotyledons</taxon>
        <taxon>Gunneridae</taxon>
        <taxon>Pentapetalae</taxon>
        <taxon>rosids</taxon>
        <taxon>malvids</taxon>
        <taxon>Malvales</taxon>
        <taxon>Malvaceae</taxon>
        <taxon>Malvoideae</taxon>
        <taxon>Hibiscus</taxon>
    </lineage>
</organism>
<dbReference type="InterPro" id="IPR023214">
    <property type="entry name" value="HAD_sf"/>
</dbReference>
<dbReference type="InterPro" id="IPR041492">
    <property type="entry name" value="HAD_2"/>
</dbReference>
<dbReference type="SUPFAM" id="SSF56784">
    <property type="entry name" value="HAD-like"/>
    <property type="match status" value="1"/>
</dbReference>
<reference evidence="4" key="1">
    <citation type="submission" date="2019-09" db="EMBL/GenBank/DDBJ databases">
        <title>Draft genome information of white flower Hibiscus syriacus.</title>
        <authorList>
            <person name="Kim Y.-M."/>
        </authorList>
    </citation>
    <scope>NUCLEOTIDE SEQUENCE [LARGE SCALE GENOMIC DNA]</scope>
    <source>
        <strain evidence="4">YM2019G1</strain>
    </source>
</reference>
<sequence>MAMRLLSTPTALSHPTKLFFISSPKPISRTSSFFESRPPCRVFTRKMVVTACVKVEEANVKETGKQEWGKVSAVLFDMDGVLCNSENPSRKAAVDVFAEMGVQCTAEDFAPFTGMGFPGALELITQCKNKGLKVAVASSADRVKVDANLAAAGLPILMFDAVVSTDAFENLKPAPDIFLAASKILDVSPEECIVIEDAVAGVQAANAANMRCIAVTTTLREEALKAVGPSFIRNDIGNVSLDDILGGDLGGYSLSIDKVHPCALTRKVLTFKRSGIEYASTHSFPDFLNQGSLKQKMVMPFLVTFQEEDLESKPAEIKHAYDVKPQASTKLPPKMLI</sequence>
<keyword evidence="1" id="KW-0479">Metal-binding</keyword>
<dbReference type="PANTHER" id="PTHR46193:SF18">
    <property type="entry name" value="HEXITOL PHOSPHATASE B"/>
    <property type="match status" value="1"/>
</dbReference>
<accession>A0A6A2YKS1</accession>
<dbReference type="Proteomes" id="UP000436088">
    <property type="component" value="Unassembled WGS sequence"/>
</dbReference>
<comment type="caution">
    <text evidence="4">The sequence shown here is derived from an EMBL/GenBank/DDBJ whole genome shotgun (WGS) entry which is preliminary data.</text>
</comment>